<sequence length="83" mass="9238">MSGRRSSLIVTIASVSATVHRLVATMDSRVTHPDVASHFQFHVPRERLLFPCSNDHSQLENLAFSLCAPVLDIGFDSQYSNPR</sequence>
<gene>
    <name evidence="1" type="ORF">BCR34DRAFT_559704</name>
</gene>
<evidence type="ECO:0000313" key="1">
    <source>
        <dbReference type="EMBL" id="ORY14930.1"/>
    </source>
</evidence>
<evidence type="ECO:0000313" key="2">
    <source>
        <dbReference type="Proteomes" id="UP000193144"/>
    </source>
</evidence>
<comment type="caution">
    <text evidence="1">The sequence shown here is derived from an EMBL/GenBank/DDBJ whole genome shotgun (WGS) entry which is preliminary data.</text>
</comment>
<dbReference type="Proteomes" id="UP000193144">
    <property type="component" value="Unassembled WGS sequence"/>
</dbReference>
<dbReference type="EMBL" id="MCFA01000029">
    <property type="protein sequence ID" value="ORY14930.1"/>
    <property type="molecule type" value="Genomic_DNA"/>
</dbReference>
<reference evidence="1 2" key="1">
    <citation type="submission" date="2016-07" db="EMBL/GenBank/DDBJ databases">
        <title>Pervasive Adenine N6-methylation of Active Genes in Fungi.</title>
        <authorList>
            <consortium name="DOE Joint Genome Institute"/>
            <person name="Mondo S.J."/>
            <person name="Dannebaum R.O."/>
            <person name="Kuo R.C."/>
            <person name="Labutti K."/>
            <person name="Haridas S."/>
            <person name="Kuo A."/>
            <person name="Salamov A."/>
            <person name="Ahrendt S.R."/>
            <person name="Lipzen A."/>
            <person name="Sullivan W."/>
            <person name="Andreopoulos W.B."/>
            <person name="Clum A."/>
            <person name="Lindquist E."/>
            <person name="Daum C."/>
            <person name="Ramamoorthy G.K."/>
            <person name="Gryganskyi A."/>
            <person name="Culley D."/>
            <person name="Magnuson J.K."/>
            <person name="James T.Y."/>
            <person name="O'Malley M.A."/>
            <person name="Stajich J.E."/>
            <person name="Spatafora J.W."/>
            <person name="Visel A."/>
            <person name="Grigoriev I.V."/>
        </authorList>
    </citation>
    <scope>NUCLEOTIDE SEQUENCE [LARGE SCALE GENOMIC DNA]</scope>
    <source>
        <strain evidence="1 2">CBS 115471</strain>
    </source>
</reference>
<protein>
    <submittedName>
        <fullName evidence="1">Uncharacterized protein</fullName>
    </submittedName>
</protein>
<proteinExistence type="predicted"/>
<dbReference type="AlphaFoldDB" id="A0A1Y1ZXK8"/>
<name>A0A1Y1ZXK8_9PLEO</name>
<accession>A0A1Y1ZXK8</accession>
<organism evidence="1 2">
    <name type="scientific">Clohesyomyces aquaticus</name>
    <dbReference type="NCBI Taxonomy" id="1231657"/>
    <lineage>
        <taxon>Eukaryota</taxon>
        <taxon>Fungi</taxon>
        <taxon>Dikarya</taxon>
        <taxon>Ascomycota</taxon>
        <taxon>Pezizomycotina</taxon>
        <taxon>Dothideomycetes</taxon>
        <taxon>Pleosporomycetidae</taxon>
        <taxon>Pleosporales</taxon>
        <taxon>Lindgomycetaceae</taxon>
        <taxon>Clohesyomyces</taxon>
    </lineage>
</organism>
<keyword evidence="2" id="KW-1185">Reference proteome</keyword>